<dbReference type="STRING" id="145388.A0A0D2JH92"/>
<dbReference type="KEGG" id="mng:MNEG_9227"/>
<accession>A0A0D2JH92</accession>
<feature type="coiled-coil region" evidence="1">
    <location>
        <begin position="172"/>
        <end position="234"/>
    </location>
</feature>
<dbReference type="AlphaFoldDB" id="A0A0D2JH92"/>
<dbReference type="RefSeq" id="XP_013897752.1">
    <property type="nucleotide sequence ID" value="XM_014042298.1"/>
</dbReference>
<dbReference type="SUPFAM" id="SSF51735">
    <property type="entry name" value="NAD(P)-binding Rossmann-fold domains"/>
    <property type="match status" value="1"/>
</dbReference>
<dbReference type="Pfam" id="PF13460">
    <property type="entry name" value="NAD_binding_10"/>
    <property type="match status" value="1"/>
</dbReference>
<evidence type="ECO:0000256" key="1">
    <source>
        <dbReference type="SAM" id="Coils"/>
    </source>
</evidence>
<feature type="domain" description="NAD(P)-binding" evidence="3">
    <location>
        <begin position="5"/>
        <end position="135"/>
    </location>
</feature>
<dbReference type="PANTHER" id="PTHR47285:SF1">
    <property type="entry name" value="PROTEIN TIC 62, CHLOROPLASTIC"/>
    <property type="match status" value="1"/>
</dbReference>
<feature type="region of interest" description="Disordered" evidence="2">
    <location>
        <begin position="242"/>
        <end position="273"/>
    </location>
</feature>
<evidence type="ECO:0000256" key="2">
    <source>
        <dbReference type="SAM" id="MobiDB-lite"/>
    </source>
</evidence>
<proteinExistence type="predicted"/>
<evidence type="ECO:0000313" key="4">
    <source>
        <dbReference type="EMBL" id="KIY98732.1"/>
    </source>
</evidence>
<organism evidence="4 5">
    <name type="scientific">Monoraphidium neglectum</name>
    <dbReference type="NCBI Taxonomy" id="145388"/>
    <lineage>
        <taxon>Eukaryota</taxon>
        <taxon>Viridiplantae</taxon>
        <taxon>Chlorophyta</taxon>
        <taxon>core chlorophytes</taxon>
        <taxon>Chlorophyceae</taxon>
        <taxon>CS clade</taxon>
        <taxon>Sphaeropleales</taxon>
        <taxon>Selenastraceae</taxon>
        <taxon>Monoraphidium</taxon>
    </lineage>
</organism>
<dbReference type="GeneID" id="25742102"/>
<evidence type="ECO:0000313" key="5">
    <source>
        <dbReference type="Proteomes" id="UP000054498"/>
    </source>
</evidence>
<gene>
    <name evidence="4" type="ORF">MNEG_9227</name>
</gene>
<feature type="compositionally biased region" description="Low complexity" evidence="2">
    <location>
        <begin position="257"/>
        <end position="273"/>
    </location>
</feature>
<reference evidence="4 5" key="1">
    <citation type="journal article" date="2013" name="BMC Genomics">
        <title>Reconstruction of the lipid metabolism for the microalga Monoraphidium neglectum from its genome sequence reveals characteristics suitable for biofuel production.</title>
        <authorList>
            <person name="Bogen C."/>
            <person name="Al-Dilaimi A."/>
            <person name="Albersmeier A."/>
            <person name="Wichmann J."/>
            <person name="Grundmann M."/>
            <person name="Rupp O."/>
            <person name="Lauersen K.J."/>
            <person name="Blifernez-Klassen O."/>
            <person name="Kalinowski J."/>
            <person name="Goesmann A."/>
            <person name="Mussgnug J.H."/>
            <person name="Kruse O."/>
        </authorList>
    </citation>
    <scope>NUCLEOTIDE SEQUENCE [LARGE SCALE GENOMIC DNA]</scope>
    <source>
        <strain evidence="4 5">SAG 48.87</strain>
    </source>
</reference>
<dbReference type="OrthoDB" id="419598at2759"/>
<sequence length="273" mass="27871">MRTQVVCTVGASEGLEPSAPKRIDGEGTIALVEAAAAAGVQQFLLVSSIGTGKLGFPAGVLNLFWGVLTWKRKAEEALERSGMSYTIVRPGGMERPTDTYKRTHGLVLKPRDTTFGGQVSRLQVAELVAAALATPGIAENKCLEVVAEEGVVVTDLEELLESIPSEITKEAQEEAQEAVAAARGELEEALDAVESASEALESAAARAAAAEAALAEARGDEKEARAEAAAVLKEGKGAQQALAAAEGKLEKAPCADAPAASGSLPTAAAAGGP</sequence>
<dbReference type="Gene3D" id="3.40.50.720">
    <property type="entry name" value="NAD(P)-binding Rossmann-like Domain"/>
    <property type="match status" value="1"/>
</dbReference>
<dbReference type="InterPro" id="IPR044719">
    <property type="entry name" value="TIC62"/>
</dbReference>
<keyword evidence="1" id="KW-0175">Coiled coil</keyword>
<dbReference type="PANTHER" id="PTHR47285">
    <property type="entry name" value="PROTEIN TIC 62, CHLOROPLASTIC"/>
    <property type="match status" value="1"/>
</dbReference>
<dbReference type="InterPro" id="IPR036291">
    <property type="entry name" value="NAD(P)-bd_dom_sf"/>
</dbReference>
<name>A0A0D2JH92_9CHLO</name>
<dbReference type="Proteomes" id="UP000054498">
    <property type="component" value="Unassembled WGS sequence"/>
</dbReference>
<evidence type="ECO:0000259" key="3">
    <source>
        <dbReference type="Pfam" id="PF13460"/>
    </source>
</evidence>
<keyword evidence="5" id="KW-1185">Reference proteome</keyword>
<protein>
    <recommendedName>
        <fullName evidence="3">NAD(P)-binding domain-containing protein</fullName>
    </recommendedName>
</protein>
<dbReference type="InterPro" id="IPR016040">
    <property type="entry name" value="NAD(P)-bd_dom"/>
</dbReference>
<dbReference type="EMBL" id="KK102081">
    <property type="protein sequence ID" value="KIY98732.1"/>
    <property type="molecule type" value="Genomic_DNA"/>
</dbReference>